<proteinExistence type="predicted"/>
<name>A0A926ZLL0_9CYAN</name>
<sequence length="294" mass="34704">MQLIAKLVEEEEKNCKVDEQQLNDCYIQAQHWAHRGVMLFDAIASTVQLCQNKLFPEYQKVKDELPVPVQEKLQKRHQGIEIIGRMLERIVEPARELYETETPNRELPRVSKPELIDILSNETNPESARQAIAKKFKEIGDRRYKCIAEIRELAERRQQRWLNFVEKKVLPIVDGIESGQRYSQPLVAQLKNENPNWSTKLDDWFKIYHNLHLNLLHALEQMEVYPMQVKTKTPIDYTHHEPFDVQDDESLPNEYIKEVIRQGYEYLSQKSKVKSQKSKEFLVLRTAQVVVVKN</sequence>
<dbReference type="Proteomes" id="UP000641646">
    <property type="component" value="Unassembled WGS sequence"/>
</dbReference>
<keyword evidence="2" id="KW-1185">Reference proteome</keyword>
<protein>
    <submittedName>
        <fullName evidence="1">Nucleotide exchange factor GrpE</fullName>
    </submittedName>
</protein>
<gene>
    <name evidence="1" type="primary">grpE</name>
    <name evidence="1" type="ORF">H6G03_36480</name>
</gene>
<dbReference type="GO" id="GO:0051087">
    <property type="term" value="F:protein-folding chaperone binding"/>
    <property type="evidence" value="ECO:0007669"/>
    <property type="project" value="InterPro"/>
</dbReference>
<dbReference type="Pfam" id="PF01025">
    <property type="entry name" value="GrpE"/>
    <property type="match status" value="1"/>
</dbReference>
<evidence type="ECO:0000313" key="2">
    <source>
        <dbReference type="Proteomes" id="UP000641646"/>
    </source>
</evidence>
<dbReference type="GO" id="GO:0042803">
    <property type="term" value="F:protein homodimerization activity"/>
    <property type="evidence" value="ECO:0007669"/>
    <property type="project" value="InterPro"/>
</dbReference>
<dbReference type="EMBL" id="JACJPW010000218">
    <property type="protein sequence ID" value="MBD2186487.1"/>
    <property type="molecule type" value="Genomic_DNA"/>
</dbReference>
<dbReference type="AlphaFoldDB" id="A0A926ZLL0"/>
<comment type="caution">
    <text evidence="1">The sequence shown here is derived from an EMBL/GenBank/DDBJ whole genome shotgun (WGS) entry which is preliminary data.</text>
</comment>
<dbReference type="GO" id="GO:0000774">
    <property type="term" value="F:adenyl-nucleotide exchange factor activity"/>
    <property type="evidence" value="ECO:0007669"/>
    <property type="project" value="InterPro"/>
</dbReference>
<accession>A0A926ZLL0</accession>
<reference evidence="1" key="2">
    <citation type="submission" date="2020-08" db="EMBL/GenBank/DDBJ databases">
        <authorList>
            <person name="Chen M."/>
            <person name="Teng W."/>
            <person name="Zhao L."/>
            <person name="Hu C."/>
            <person name="Zhou Y."/>
            <person name="Han B."/>
            <person name="Song L."/>
            <person name="Shu W."/>
        </authorList>
    </citation>
    <scope>NUCLEOTIDE SEQUENCE</scope>
    <source>
        <strain evidence="1">FACHB-1375</strain>
    </source>
</reference>
<evidence type="ECO:0000313" key="1">
    <source>
        <dbReference type="EMBL" id="MBD2186487.1"/>
    </source>
</evidence>
<dbReference type="GO" id="GO:0006457">
    <property type="term" value="P:protein folding"/>
    <property type="evidence" value="ECO:0007669"/>
    <property type="project" value="InterPro"/>
</dbReference>
<reference evidence="1" key="1">
    <citation type="journal article" date="2015" name="ISME J.">
        <title>Draft Genome Sequence of Streptomyces incarnatus NRRL8089, which Produces the Nucleoside Antibiotic Sinefungin.</title>
        <authorList>
            <person name="Oshima K."/>
            <person name="Hattori M."/>
            <person name="Shimizu H."/>
            <person name="Fukuda K."/>
            <person name="Nemoto M."/>
            <person name="Inagaki K."/>
            <person name="Tamura T."/>
        </authorList>
    </citation>
    <scope>NUCLEOTIDE SEQUENCE</scope>
    <source>
        <strain evidence="1">FACHB-1375</strain>
    </source>
</reference>
<organism evidence="1 2">
    <name type="scientific">Aerosakkonema funiforme FACHB-1375</name>
    <dbReference type="NCBI Taxonomy" id="2949571"/>
    <lineage>
        <taxon>Bacteria</taxon>
        <taxon>Bacillati</taxon>
        <taxon>Cyanobacteriota</taxon>
        <taxon>Cyanophyceae</taxon>
        <taxon>Oscillatoriophycideae</taxon>
        <taxon>Aerosakkonematales</taxon>
        <taxon>Aerosakkonemataceae</taxon>
        <taxon>Aerosakkonema</taxon>
    </lineage>
</organism>
<dbReference type="InterPro" id="IPR000740">
    <property type="entry name" value="GrpE"/>
</dbReference>